<name>A0ACC1P3U4_9APHY</name>
<proteinExistence type="predicted"/>
<gene>
    <name evidence="1" type="ORF">NUW54_g10000</name>
</gene>
<dbReference type="EMBL" id="JANSHE010003493">
    <property type="protein sequence ID" value="KAJ2985875.1"/>
    <property type="molecule type" value="Genomic_DNA"/>
</dbReference>
<dbReference type="Proteomes" id="UP001144978">
    <property type="component" value="Unassembled WGS sequence"/>
</dbReference>
<accession>A0ACC1P3U4</accession>
<evidence type="ECO:0000313" key="2">
    <source>
        <dbReference type="Proteomes" id="UP001144978"/>
    </source>
</evidence>
<keyword evidence="2" id="KW-1185">Reference proteome</keyword>
<organism evidence="1 2">
    <name type="scientific">Trametes sanguinea</name>
    <dbReference type="NCBI Taxonomy" id="158606"/>
    <lineage>
        <taxon>Eukaryota</taxon>
        <taxon>Fungi</taxon>
        <taxon>Dikarya</taxon>
        <taxon>Basidiomycota</taxon>
        <taxon>Agaricomycotina</taxon>
        <taxon>Agaricomycetes</taxon>
        <taxon>Polyporales</taxon>
        <taxon>Polyporaceae</taxon>
        <taxon>Trametes</taxon>
    </lineage>
</organism>
<comment type="caution">
    <text evidence="1">The sequence shown here is derived from an EMBL/GenBank/DDBJ whole genome shotgun (WGS) entry which is preliminary data.</text>
</comment>
<evidence type="ECO:0000313" key="1">
    <source>
        <dbReference type="EMBL" id="KAJ2985875.1"/>
    </source>
</evidence>
<protein>
    <submittedName>
        <fullName evidence="1">Uncharacterized protein</fullName>
    </submittedName>
</protein>
<reference evidence="1" key="1">
    <citation type="submission" date="2022-08" db="EMBL/GenBank/DDBJ databases">
        <title>Genome Sequence of Pycnoporus sanguineus.</title>
        <authorList>
            <person name="Buettner E."/>
        </authorList>
    </citation>
    <scope>NUCLEOTIDE SEQUENCE</scope>
    <source>
        <strain evidence="1">CG-C14</strain>
    </source>
</reference>
<sequence length="149" mass="15609">MYPHPTPTVTATSSAHLHSAPTHPIYTVQLPPGHLHGPPVPPHVLPLLPPTSHISYPSTPQAASNTPALHDATPHIINVHEPTRKRTAPQAARGAPSHKPKQQRKHPPGVGSTIQIPIPDNAPPATVTGPSGPIGIDPDAQTQPAPLRC</sequence>